<dbReference type="Pfam" id="PF02518">
    <property type="entry name" value="HATPase_c"/>
    <property type="match status" value="1"/>
</dbReference>
<dbReference type="InterPro" id="IPR011712">
    <property type="entry name" value="Sig_transdc_His_kin_sub3_dim/P"/>
</dbReference>
<dbReference type="SMART" id="SM00387">
    <property type="entry name" value="HATPase_c"/>
    <property type="match status" value="1"/>
</dbReference>
<feature type="domain" description="PAC" evidence="5">
    <location>
        <begin position="83"/>
        <end position="135"/>
    </location>
</feature>
<dbReference type="InterPro" id="IPR000700">
    <property type="entry name" value="PAS-assoc_C"/>
</dbReference>
<gene>
    <name evidence="6" type="ORF">SAMN05216188_109101</name>
</gene>
<keyword evidence="7" id="KW-1185">Reference proteome</keyword>
<dbReference type="STRING" id="402600.SAMN05216188_109101"/>
<dbReference type="InterPro" id="IPR003594">
    <property type="entry name" value="HATPase_dom"/>
</dbReference>
<dbReference type="CDD" id="cd16917">
    <property type="entry name" value="HATPase_UhpB-NarQ-NarX-like"/>
    <property type="match status" value="1"/>
</dbReference>
<feature type="domain" description="PAS" evidence="4">
    <location>
        <begin position="8"/>
        <end position="64"/>
    </location>
</feature>
<dbReference type="EMBL" id="FOFR01000009">
    <property type="protein sequence ID" value="SER23999.1"/>
    <property type="molecule type" value="Genomic_DNA"/>
</dbReference>
<dbReference type="CDD" id="cd00130">
    <property type="entry name" value="PAS"/>
    <property type="match status" value="1"/>
</dbReference>
<organism evidence="6 7">
    <name type="scientific">Lentzea xinjiangensis</name>
    <dbReference type="NCBI Taxonomy" id="402600"/>
    <lineage>
        <taxon>Bacteria</taxon>
        <taxon>Bacillati</taxon>
        <taxon>Actinomycetota</taxon>
        <taxon>Actinomycetes</taxon>
        <taxon>Pseudonocardiales</taxon>
        <taxon>Pseudonocardiaceae</taxon>
        <taxon>Lentzea</taxon>
    </lineage>
</organism>
<dbReference type="Gene3D" id="1.20.5.1930">
    <property type="match status" value="1"/>
</dbReference>
<dbReference type="PANTHER" id="PTHR24421">
    <property type="entry name" value="NITRATE/NITRITE SENSOR PROTEIN NARX-RELATED"/>
    <property type="match status" value="1"/>
</dbReference>
<evidence type="ECO:0000256" key="2">
    <source>
        <dbReference type="ARBA" id="ARBA00022777"/>
    </source>
</evidence>
<dbReference type="InterPro" id="IPR050482">
    <property type="entry name" value="Sensor_HK_TwoCompSys"/>
</dbReference>
<protein>
    <submittedName>
        <fullName evidence="6">PAS domain S-box-containing protein</fullName>
    </submittedName>
</protein>
<dbReference type="GO" id="GO:0016020">
    <property type="term" value="C:membrane"/>
    <property type="evidence" value="ECO:0007669"/>
    <property type="project" value="InterPro"/>
</dbReference>
<dbReference type="GO" id="GO:0046983">
    <property type="term" value="F:protein dimerization activity"/>
    <property type="evidence" value="ECO:0007669"/>
    <property type="project" value="InterPro"/>
</dbReference>
<dbReference type="SMART" id="SM00091">
    <property type="entry name" value="PAS"/>
    <property type="match status" value="1"/>
</dbReference>
<dbReference type="InterPro" id="IPR035965">
    <property type="entry name" value="PAS-like_dom_sf"/>
</dbReference>
<dbReference type="Proteomes" id="UP000199352">
    <property type="component" value="Unassembled WGS sequence"/>
</dbReference>
<proteinExistence type="predicted"/>
<keyword evidence="2" id="KW-0418">Kinase</keyword>
<dbReference type="PROSITE" id="PS50113">
    <property type="entry name" value="PAC"/>
    <property type="match status" value="1"/>
</dbReference>
<accession>A0A1H9MKE3</accession>
<dbReference type="RefSeq" id="WP_089952918.1">
    <property type="nucleotide sequence ID" value="NZ_FOFR01000009.1"/>
</dbReference>
<dbReference type="Gene3D" id="3.30.565.10">
    <property type="entry name" value="Histidine kinase-like ATPase, C-terminal domain"/>
    <property type="match status" value="1"/>
</dbReference>
<name>A0A1H9MKE3_9PSEU</name>
<dbReference type="AlphaFoldDB" id="A0A1H9MKE3"/>
<keyword evidence="3" id="KW-0902">Two-component regulatory system</keyword>
<evidence type="ECO:0000313" key="6">
    <source>
        <dbReference type="EMBL" id="SER23999.1"/>
    </source>
</evidence>
<keyword evidence="1" id="KW-0808">Transferase</keyword>
<evidence type="ECO:0000259" key="4">
    <source>
        <dbReference type="PROSITE" id="PS50112"/>
    </source>
</evidence>
<dbReference type="PROSITE" id="PS50112">
    <property type="entry name" value="PAS"/>
    <property type="match status" value="1"/>
</dbReference>
<dbReference type="SUPFAM" id="SSF55785">
    <property type="entry name" value="PYP-like sensor domain (PAS domain)"/>
    <property type="match status" value="1"/>
</dbReference>
<dbReference type="InterPro" id="IPR013656">
    <property type="entry name" value="PAS_4"/>
</dbReference>
<dbReference type="InterPro" id="IPR036890">
    <property type="entry name" value="HATPase_C_sf"/>
</dbReference>
<evidence type="ECO:0000259" key="5">
    <source>
        <dbReference type="PROSITE" id="PS50113"/>
    </source>
</evidence>
<evidence type="ECO:0000256" key="1">
    <source>
        <dbReference type="ARBA" id="ARBA00022679"/>
    </source>
</evidence>
<evidence type="ECO:0000256" key="3">
    <source>
        <dbReference type="ARBA" id="ARBA00023012"/>
    </source>
</evidence>
<dbReference type="Pfam" id="PF08448">
    <property type="entry name" value="PAS_4"/>
    <property type="match status" value="1"/>
</dbReference>
<dbReference type="SUPFAM" id="SSF55874">
    <property type="entry name" value="ATPase domain of HSP90 chaperone/DNA topoisomerase II/histidine kinase"/>
    <property type="match status" value="1"/>
</dbReference>
<dbReference type="OrthoDB" id="9764154at2"/>
<reference evidence="7" key="1">
    <citation type="submission" date="2016-10" db="EMBL/GenBank/DDBJ databases">
        <authorList>
            <person name="Varghese N."/>
            <person name="Submissions S."/>
        </authorList>
    </citation>
    <scope>NUCLEOTIDE SEQUENCE [LARGE SCALE GENOMIC DNA]</scope>
    <source>
        <strain evidence="7">CGMCC 4.3525</strain>
    </source>
</reference>
<dbReference type="Pfam" id="PF07730">
    <property type="entry name" value="HisKA_3"/>
    <property type="match status" value="1"/>
</dbReference>
<dbReference type="NCBIfam" id="TIGR00229">
    <property type="entry name" value="sensory_box"/>
    <property type="match status" value="1"/>
</dbReference>
<dbReference type="GO" id="GO:0000155">
    <property type="term" value="F:phosphorelay sensor kinase activity"/>
    <property type="evidence" value="ECO:0007669"/>
    <property type="project" value="InterPro"/>
</dbReference>
<evidence type="ECO:0000313" key="7">
    <source>
        <dbReference type="Proteomes" id="UP000199352"/>
    </source>
</evidence>
<dbReference type="InterPro" id="IPR000014">
    <property type="entry name" value="PAS"/>
</dbReference>
<dbReference type="Gene3D" id="3.30.450.20">
    <property type="entry name" value="PAS domain"/>
    <property type="match status" value="1"/>
</dbReference>
<sequence length="341" mass="37607">MQPDSGWDSDLLRLLVRGVRDCGIVVLDPGGHVVSWNAGAERIKGCTAGDVIGRHFSAFYPPEDVRSGKPERQLRAARAEGSVEDEGWRVREDGTRFWADVIITSLRDDAGELRGYGEVTRDMTGRRRAEQQLTDRRRLLARLVAAQEEERRRIAWDVHDDTIQAMVAVDMRLQLLARRLPPERQADVEQLGDTVRDAIGRLRDLVFRVRPPGIDRLGLAEALRGHLAETGLAGEVRSTLEREPPDDAAVTIFRICQEAMTNVRRHARASSVVVEMSTADRGFLVTVTDDGVGLAGLDPDAGHFGLAEMRERAEAAGGWCAVSAGAGRGTVVELWLPDVRP</sequence>